<organism evidence="1 2">
    <name type="scientific">Corchorus olitorius</name>
    <dbReference type="NCBI Taxonomy" id="93759"/>
    <lineage>
        <taxon>Eukaryota</taxon>
        <taxon>Viridiplantae</taxon>
        <taxon>Streptophyta</taxon>
        <taxon>Embryophyta</taxon>
        <taxon>Tracheophyta</taxon>
        <taxon>Spermatophyta</taxon>
        <taxon>Magnoliopsida</taxon>
        <taxon>eudicotyledons</taxon>
        <taxon>Gunneridae</taxon>
        <taxon>Pentapetalae</taxon>
        <taxon>rosids</taxon>
        <taxon>malvids</taxon>
        <taxon>Malvales</taxon>
        <taxon>Malvaceae</taxon>
        <taxon>Grewioideae</taxon>
        <taxon>Apeibeae</taxon>
        <taxon>Corchorus</taxon>
    </lineage>
</organism>
<dbReference type="AlphaFoldDB" id="A0A1R3KS25"/>
<gene>
    <name evidence="1" type="ORF">COLO4_05038</name>
</gene>
<protein>
    <submittedName>
        <fullName evidence="1">Uncharacterized protein</fullName>
    </submittedName>
</protein>
<dbReference type="Proteomes" id="UP000187203">
    <property type="component" value="Unassembled WGS sequence"/>
</dbReference>
<evidence type="ECO:0000313" key="2">
    <source>
        <dbReference type="Proteomes" id="UP000187203"/>
    </source>
</evidence>
<evidence type="ECO:0000313" key="1">
    <source>
        <dbReference type="EMBL" id="OMP09892.1"/>
    </source>
</evidence>
<proteinExistence type="predicted"/>
<sequence length="78" mass="8718">MDLSVYSVGESERMKIPERLKGKISLFSMYLVIFVGEESGSLCVSGECSVERGLNFYGGVRGRFFGEEDKDQQIQVAK</sequence>
<reference evidence="2" key="1">
    <citation type="submission" date="2013-09" db="EMBL/GenBank/DDBJ databases">
        <title>Corchorus olitorius genome sequencing.</title>
        <authorList>
            <person name="Alam M."/>
            <person name="Haque M.S."/>
            <person name="Islam M.S."/>
            <person name="Emdad E.M."/>
            <person name="Islam M.M."/>
            <person name="Ahmed B."/>
            <person name="Halim A."/>
            <person name="Hossen Q.M.M."/>
            <person name="Hossain M.Z."/>
            <person name="Ahmed R."/>
            <person name="Khan M.M."/>
            <person name="Islam R."/>
            <person name="Rashid M.M."/>
            <person name="Khan S.A."/>
            <person name="Rahman M.S."/>
            <person name="Alam M."/>
            <person name="Yahiya A.S."/>
            <person name="Khan M.S."/>
            <person name="Azam M.S."/>
            <person name="Haque T."/>
            <person name="Lashkar M.Z.H."/>
            <person name="Akhand A.I."/>
            <person name="Morshed G."/>
            <person name="Roy S."/>
            <person name="Uddin K.S."/>
            <person name="Rabeya T."/>
            <person name="Hossain A.S."/>
            <person name="Chowdhury A."/>
            <person name="Snigdha A.R."/>
            <person name="Mortoza M.S."/>
            <person name="Matin S.A."/>
            <person name="Hoque S.M.E."/>
            <person name="Islam M.K."/>
            <person name="Roy D.K."/>
            <person name="Haider R."/>
            <person name="Moosa M.M."/>
            <person name="Elias S.M."/>
            <person name="Hasan A.M."/>
            <person name="Jahan S."/>
            <person name="Shafiuddin M."/>
            <person name="Mahmood N."/>
            <person name="Shommy N.S."/>
        </authorList>
    </citation>
    <scope>NUCLEOTIDE SEQUENCE [LARGE SCALE GENOMIC DNA]</scope>
    <source>
        <strain evidence="2">cv. O-4</strain>
    </source>
</reference>
<accession>A0A1R3KS25</accession>
<name>A0A1R3KS25_9ROSI</name>
<dbReference type="EMBL" id="AWUE01012129">
    <property type="protein sequence ID" value="OMP09892.1"/>
    <property type="molecule type" value="Genomic_DNA"/>
</dbReference>
<keyword evidence="2" id="KW-1185">Reference proteome</keyword>
<comment type="caution">
    <text evidence="1">The sequence shown here is derived from an EMBL/GenBank/DDBJ whole genome shotgun (WGS) entry which is preliminary data.</text>
</comment>